<evidence type="ECO:0000256" key="3">
    <source>
        <dbReference type="ARBA" id="ARBA00022692"/>
    </source>
</evidence>
<dbReference type="CDD" id="cd07989">
    <property type="entry name" value="LPLAT_AGPAT-like"/>
    <property type="match status" value="1"/>
</dbReference>
<keyword evidence="5" id="KW-0443">Lipid metabolism</keyword>
<reference evidence="9 10" key="1">
    <citation type="submission" date="2015-01" db="EMBL/GenBank/DDBJ databases">
        <title>Ahrensia donghaiensis sp. nov., a novel dimethylsulphoniopropionate-cleavage bacterium isolated from seawater and emended descriptions of the genus Ahrensia and Ahrensia kielensis.</title>
        <authorList>
            <person name="Liu J."/>
        </authorList>
    </citation>
    <scope>NUCLEOTIDE SEQUENCE [LARGE SCALE GENOMIC DNA]</scope>
    <source>
        <strain evidence="9 10">LZD062</strain>
    </source>
</reference>
<evidence type="ECO:0000256" key="4">
    <source>
        <dbReference type="ARBA" id="ARBA00022989"/>
    </source>
</evidence>
<dbReference type="PANTHER" id="PTHR23063:SF52">
    <property type="entry name" value="LYSOPHOSPHATIDYLCHOLINE ACYLTRANSFERASE"/>
    <property type="match status" value="1"/>
</dbReference>
<proteinExistence type="predicted"/>
<protein>
    <recommendedName>
        <fullName evidence="8">Phospholipid/glycerol acyltransferase domain-containing protein</fullName>
    </recommendedName>
</protein>
<dbReference type="PATRIC" id="fig|1514904.3.peg.3230"/>
<evidence type="ECO:0000256" key="1">
    <source>
        <dbReference type="ARBA" id="ARBA00004370"/>
    </source>
</evidence>
<keyword evidence="4" id="KW-1133">Transmembrane helix</keyword>
<dbReference type="EMBL" id="JXMU01000007">
    <property type="protein sequence ID" value="KPB01919.1"/>
    <property type="molecule type" value="Genomic_DNA"/>
</dbReference>
<keyword evidence="6" id="KW-0472">Membrane</keyword>
<dbReference type="InterPro" id="IPR002123">
    <property type="entry name" value="Plipid/glycerol_acylTrfase"/>
</dbReference>
<dbReference type="STRING" id="1514904.SU32_06030"/>
<evidence type="ECO:0000256" key="5">
    <source>
        <dbReference type="ARBA" id="ARBA00023098"/>
    </source>
</evidence>
<evidence type="ECO:0000313" key="9">
    <source>
        <dbReference type="EMBL" id="KPB01919.1"/>
    </source>
</evidence>
<comment type="subcellular location">
    <subcellularLocation>
        <location evidence="1">Membrane</location>
    </subcellularLocation>
</comment>
<dbReference type="GO" id="GO:0016746">
    <property type="term" value="F:acyltransferase activity"/>
    <property type="evidence" value="ECO:0007669"/>
    <property type="project" value="UniProtKB-KW"/>
</dbReference>
<keyword evidence="2" id="KW-0808">Transferase</keyword>
<evidence type="ECO:0000313" key="10">
    <source>
        <dbReference type="Proteomes" id="UP000038011"/>
    </source>
</evidence>
<organism evidence="9 10">
    <name type="scientific">Ahrensia marina</name>
    <dbReference type="NCBI Taxonomy" id="1514904"/>
    <lineage>
        <taxon>Bacteria</taxon>
        <taxon>Pseudomonadati</taxon>
        <taxon>Pseudomonadota</taxon>
        <taxon>Alphaproteobacteria</taxon>
        <taxon>Hyphomicrobiales</taxon>
        <taxon>Ahrensiaceae</taxon>
        <taxon>Ahrensia</taxon>
    </lineage>
</organism>
<evidence type="ECO:0000259" key="8">
    <source>
        <dbReference type="SMART" id="SM00563"/>
    </source>
</evidence>
<evidence type="ECO:0000256" key="6">
    <source>
        <dbReference type="ARBA" id="ARBA00023136"/>
    </source>
</evidence>
<dbReference type="GO" id="GO:0006629">
    <property type="term" value="P:lipid metabolic process"/>
    <property type="evidence" value="ECO:0007669"/>
    <property type="project" value="UniProtKB-KW"/>
</dbReference>
<dbReference type="AlphaFoldDB" id="A0A0M9GNV2"/>
<dbReference type="PANTHER" id="PTHR23063">
    <property type="entry name" value="PHOSPHOLIPID ACYLTRANSFERASE"/>
    <property type="match status" value="1"/>
</dbReference>
<dbReference type="Proteomes" id="UP000038011">
    <property type="component" value="Unassembled WGS sequence"/>
</dbReference>
<accession>A0A0M9GNV2</accession>
<comment type="caution">
    <text evidence="9">The sequence shown here is derived from an EMBL/GenBank/DDBJ whole genome shotgun (WGS) entry which is preliminary data.</text>
</comment>
<keyword evidence="7" id="KW-0012">Acyltransferase</keyword>
<keyword evidence="10" id="KW-1185">Reference proteome</keyword>
<sequence length="261" mass="28598">MMFFLRFALVAIAALLVTMVLLPAHFVTRWLKHPIRKQIEVCWHRAICKILGVKVEVRGTMVQPSGHGVLIAANHISWLDIIVLGSVAPISFVAKNEIKDWALFGSLAKWQESVFIDRSARLGVKAQADIINQRLLAGDNIVLFPEGTTSDGNFIYPFKSSLFGALGVGNAAISSPIQPVSIVYNKLCGLPMGRFKRPLAAWPGDIEIGPHLLGVISEPHLGVVVSFGEPVAQSEAMNRKEITMIVQTRVAEMTSRALRGR</sequence>
<dbReference type="SUPFAM" id="SSF69593">
    <property type="entry name" value="Glycerol-3-phosphate (1)-acyltransferase"/>
    <property type="match status" value="1"/>
</dbReference>
<dbReference type="GO" id="GO:0016020">
    <property type="term" value="C:membrane"/>
    <property type="evidence" value="ECO:0007669"/>
    <property type="project" value="UniProtKB-SubCell"/>
</dbReference>
<evidence type="ECO:0000256" key="2">
    <source>
        <dbReference type="ARBA" id="ARBA00022679"/>
    </source>
</evidence>
<dbReference type="Pfam" id="PF01553">
    <property type="entry name" value="Acyltransferase"/>
    <property type="match status" value="1"/>
</dbReference>
<gene>
    <name evidence="9" type="ORF">SU32_06030</name>
</gene>
<evidence type="ECO:0000256" key="7">
    <source>
        <dbReference type="ARBA" id="ARBA00023315"/>
    </source>
</evidence>
<dbReference type="SMART" id="SM00563">
    <property type="entry name" value="PlsC"/>
    <property type="match status" value="1"/>
</dbReference>
<keyword evidence="3" id="KW-0812">Transmembrane</keyword>
<feature type="domain" description="Phospholipid/glycerol acyltransferase" evidence="8">
    <location>
        <begin position="69"/>
        <end position="185"/>
    </location>
</feature>
<name>A0A0M9GNV2_9HYPH</name>